<protein>
    <recommendedName>
        <fullName evidence="7">Ion transport domain-containing protein</fullName>
    </recommendedName>
</protein>
<feature type="transmembrane region" description="Helical" evidence="6">
    <location>
        <begin position="210"/>
        <end position="231"/>
    </location>
</feature>
<dbReference type="InterPro" id="IPR027359">
    <property type="entry name" value="Volt_channel_dom_sf"/>
</dbReference>
<feature type="transmembrane region" description="Helical" evidence="6">
    <location>
        <begin position="144"/>
        <end position="166"/>
    </location>
</feature>
<comment type="subcellular location">
    <subcellularLocation>
        <location evidence="1">Membrane</location>
        <topology evidence="1">Multi-pass membrane protein</topology>
    </subcellularLocation>
</comment>
<sequence>MVTAPPISRSLPDSCRRLVDAKWFQSLSSLAIVGNAVVLGLGTYPWMDARYGDLLDVVDTFFIGFFVVELVLRLASFGSRPQEFFKSGWNVFDFIVVTAAFVPGIRENVTLLRLARLARVLRLVRVFPTLRIIVVAVWRSLPGALGLFAVAAVVLYLYGMVGWLAFGKADPERFGTIGAAGLTLFLLLTLEGLGELVTEGLAISPWSLVYYVSFVLFGAFMLVNILIGVVLNSMEEARRIEAEEESPKHAMPADPVVDRLDALHATVRSLAHQRCPEPCCSRQRWDEDDQRQVDAYTDSGAASLATGEGSGFAPPR</sequence>
<comment type="caution">
    <text evidence="8">The sequence shown here is derived from an EMBL/GenBank/DDBJ whole genome shotgun (WGS) entry which is preliminary data.</text>
</comment>
<dbReference type="AlphaFoldDB" id="A0A9W6SFF1"/>
<dbReference type="RefSeq" id="WP_285660558.1">
    <property type="nucleotide sequence ID" value="NZ_BSTX01000001.1"/>
</dbReference>
<dbReference type="InterPro" id="IPR005821">
    <property type="entry name" value="Ion_trans_dom"/>
</dbReference>
<feature type="domain" description="Ion transport" evidence="7">
    <location>
        <begin position="22"/>
        <end position="239"/>
    </location>
</feature>
<evidence type="ECO:0000256" key="4">
    <source>
        <dbReference type="ARBA" id="ARBA00023136"/>
    </source>
</evidence>
<keyword evidence="4 6" id="KW-0472">Membrane</keyword>
<dbReference type="EMBL" id="BSTX01000001">
    <property type="protein sequence ID" value="GLZ75318.1"/>
    <property type="molecule type" value="Genomic_DNA"/>
</dbReference>
<evidence type="ECO:0000313" key="8">
    <source>
        <dbReference type="EMBL" id="GLZ75318.1"/>
    </source>
</evidence>
<feature type="transmembrane region" description="Helical" evidence="6">
    <location>
        <begin position="54"/>
        <end position="75"/>
    </location>
</feature>
<keyword evidence="3 6" id="KW-1133">Transmembrane helix</keyword>
<evidence type="ECO:0000313" key="9">
    <source>
        <dbReference type="Proteomes" id="UP001165079"/>
    </source>
</evidence>
<dbReference type="Gene3D" id="1.20.120.350">
    <property type="entry name" value="Voltage-gated potassium channels. Chain C"/>
    <property type="match status" value="1"/>
</dbReference>
<evidence type="ECO:0000256" key="6">
    <source>
        <dbReference type="SAM" id="Phobius"/>
    </source>
</evidence>
<dbReference type="Gene3D" id="1.10.287.70">
    <property type="match status" value="1"/>
</dbReference>
<keyword evidence="2 6" id="KW-0812">Transmembrane</keyword>
<dbReference type="SUPFAM" id="SSF81324">
    <property type="entry name" value="Voltage-gated potassium channels"/>
    <property type="match status" value="1"/>
</dbReference>
<evidence type="ECO:0000256" key="2">
    <source>
        <dbReference type="ARBA" id="ARBA00022692"/>
    </source>
</evidence>
<evidence type="ECO:0000259" key="7">
    <source>
        <dbReference type="Pfam" id="PF00520"/>
    </source>
</evidence>
<reference evidence="8" key="1">
    <citation type="submission" date="2023-03" db="EMBL/GenBank/DDBJ databases">
        <title>Actinorhabdospora filicis NBRC 111898.</title>
        <authorList>
            <person name="Ichikawa N."/>
            <person name="Sato H."/>
            <person name="Tonouchi N."/>
        </authorList>
    </citation>
    <scope>NUCLEOTIDE SEQUENCE</scope>
    <source>
        <strain evidence="8">NBRC 111898</strain>
    </source>
</reference>
<dbReference type="Proteomes" id="UP001165079">
    <property type="component" value="Unassembled WGS sequence"/>
</dbReference>
<dbReference type="InterPro" id="IPR043203">
    <property type="entry name" value="VGCC_Ca_Na"/>
</dbReference>
<accession>A0A9W6SFF1</accession>
<dbReference type="Pfam" id="PF00520">
    <property type="entry name" value="Ion_trans"/>
    <property type="match status" value="1"/>
</dbReference>
<feature type="transmembrane region" description="Helical" evidence="6">
    <location>
        <begin position="173"/>
        <end position="190"/>
    </location>
</feature>
<dbReference type="GO" id="GO:0005248">
    <property type="term" value="F:voltage-gated sodium channel activity"/>
    <property type="evidence" value="ECO:0007669"/>
    <property type="project" value="TreeGrafter"/>
</dbReference>
<evidence type="ECO:0000256" key="3">
    <source>
        <dbReference type="ARBA" id="ARBA00022989"/>
    </source>
</evidence>
<dbReference type="PANTHER" id="PTHR10037">
    <property type="entry name" value="VOLTAGE-GATED CATION CHANNEL CALCIUM AND SODIUM"/>
    <property type="match status" value="1"/>
</dbReference>
<evidence type="ECO:0000256" key="1">
    <source>
        <dbReference type="ARBA" id="ARBA00004141"/>
    </source>
</evidence>
<evidence type="ECO:0000256" key="5">
    <source>
        <dbReference type="SAM" id="MobiDB-lite"/>
    </source>
</evidence>
<organism evidence="8 9">
    <name type="scientific">Actinorhabdospora filicis</name>
    <dbReference type="NCBI Taxonomy" id="1785913"/>
    <lineage>
        <taxon>Bacteria</taxon>
        <taxon>Bacillati</taxon>
        <taxon>Actinomycetota</taxon>
        <taxon>Actinomycetes</taxon>
        <taxon>Micromonosporales</taxon>
        <taxon>Micromonosporaceae</taxon>
        <taxon>Actinorhabdospora</taxon>
    </lineage>
</organism>
<keyword evidence="9" id="KW-1185">Reference proteome</keyword>
<dbReference type="GO" id="GO:0001518">
    <property type="term" value="C:voltage-gated sodium channel complex"/>
    <property type="evidence" value="ECO:0007669"/>
    <property type="project" value="TreeGrafter"/>
</dbReference>
<dbReference type="PANTHER" id="PTHR10037:SF62">
    <property type="entry name" value="SODIUM CHANNEL PROTEIN 60E"/>
    <property type="match status" value="1"/>
</dbReference>
<feature type="transmembrane region" description="Helical" evidence="6">
    <location>
        <begin position="117"/>
        <end position="138"/>
    </location>
</feature>
<feature type="region of interest" description="Disordered" evidence="5">
    <location>
        <begin position="296"/>
        <end position="316"/>
    </location>
</feature>
<gene>
    <name evidence="8" type="ORF">Afil01_01250</name>
</gene>
<feature type="transmembrane region" description="Helical" evidence="6">
    <location>
        <begin position="23"/>
        <end position="42"/>
    </location>
</feature>
<proteinExistence type="predicted"/>
<name>A0A9W6SFF1_9ACTN</name>